<dbReference type="EMBL" id="DS989731">
    <property type="protein sequence ID" value="EEA06935.1"/>
    <property type="molecule type" value="Genomic_DNA"/>
</dbReference>
<dbReference type="RefSeq" id="XP_002141284.1">
    <property type="nucleotide sequence ID" value="XM_002141248.1"/>
</dbReference>
<proteinExistence type="predicted"/>
<evidence type="ECO:0000256" key="1">
    <source>
        <dbReference type="SAM" id="SignalP"/>
    </source>
</evidence>
<dbReference type="Proteomes" id="UP000001460">
    <property type="component" value="Unassembled WGS sequence"/>
</dbReference>
<evidence type="ECO:0000313" key="2">
    <source>
        <dbReference type="EMBL" id="EEA06935.1"/>
    </source>
</evidence>
<name>B6AFE4_CRYMR</name>
<gene>
    <name evidence="2" type="ORF">CMU_033200</name>
</gene>
<accession>B6AFE4</accession>
<dbReference type="AlphaFoldDB" id="B6AFE4"/>
<dbReference type="OrthoDB" id="10379565at2759"/>
<dbReference type="VEuPathDB" id="CryptoDB:CMU_033200"/>
<keyword evidence="3" id="KW-1185">Reference proteome</keyword>
<reference evidence="2" key="1">
    <citation type="submission" date="2008-06" db="EMBL/GenBank/DDBJ databases">
        <authorList>
            <person name="Lorenzi H."/>
            <person name="Inman J."/>
            <person name="Miller J."/>
            <person name="Schobel S."/>
            <person name="Amedeo P."/>
            <person name="Caler E.V."/>
            <person name="da Silva J."/>
        </authorList>
    </citation>
    <scope>NUCLEOTIDE SEQUENCE [LARGE SCALE GENOMIC DNA]</scope>
    <source>
        <strain evidence="2">RN66</strain>
    </source>
</reference>
<sequence>MYFPYLFIYLYIFTLIPKLQATNISRKFRSYNKKQHTILIEESNKSKILYQNINNKKHLRNTKSESFITNFEQPSIDKTSNPKMLRSIQYLNMDTIKLNFPNTTNINILPEISTYKKNTTKKSCKNQDCHLYQILDNGTIQSIQVLPPPLTLLNTTNKKVIKRALRINNISTSIYDKKI</sequence>
<organism evidence="2 3">
    <name type="scientific">Cryptosporidium muris (strain RN66)</name>
    <dbReference type="NCBI Taxonomy" id="441375"/>
    <lineage>
        <taxon>Eukaryota</taxon>
        <taxon>Sar</taxon>
        <taxon>Alveolata</taxon>
        <taxon>Apicomplexa</taxon>
        <taxon>Conoidasida</taxon>
        <taxon>Coccidia</taxon>
        <taxon>Eucoccidiorida</taxon>
        <taxon>Eimeriorina</taxon>
        <taxon>Cryptosporidiidae</taxon>
        <taxon>Cryptosporidium</taxon>
    </lineage>
</organism>
<dbReference type="GeneID" id="6996431"/>
<keyword evidence="1" id="KW-0732">Signal</keyword>
<evidence type="ECO:0000313" key="3">
    <source>
        <dbReference type="Proteomes" id="UP000001460"/>
    </source>
</evidence>
<feature type="chain" id="PRO_5002842293" evidence="1">
    <location>
        <begin position="22"/>
        <end position="179"/>
    </location>
</feature>
<feature type="signal peptide" evidence="1">
    <location>
        <begin position="1"/>
        <end position="21"/>
    </location>
</feature>
<protein>
    <submittedName>
        <fullName evidence="2">Uncharacterized protein</fullName>
    </submittedName>
</protein>